<dbReference type="EMBL" id="ML992505">
    <property type="protein sequence ID" value="KAF2224302.1"/>
    <property type="molecule type" value="Genomic_DNA"/>
</dbReference>
<proteinExistence type="predicted"/>
<name>A0A6A6GEZ7_9PEZI</name>
<gene>
    <name evidence="2" type="ORF">BDZ85DRAFT_100016</name>
</gene>
<evidence type="ECO:0000313" key="2">
    <source>
        <dbReference type="EMBL" id="KAF2224302.1"/>
    </source>
</evidence>
<sequence length="154" mass="17312">MLLWPRDDMLSLSMEWPDCTRGWSTSRSSADDKKSATTSMKVALDPTTKTKTRFAIPCNTRIFLDVNLGQKYVEMYINPPWSTGIFTTDHKHLPPATEKTPLRLDHEVSCPHFAVIQPGMRPGAVISHLPLPAGHDKPSGPSTRLLHVRRPHHP</sequence>
<reference evidence="3" key="1">
    <citation type="journal article" date="2020" name="Stud. Mycol.">
        <title>101 Dothideomycetes genomes: A test case for predicting lifestyles and emergence of pathogens.</title>
        <authorList>
            <person name="Haridas S."/>
            <person name="Albert R."/>
            <person name="Binder M."/>
            <person name="Bloem J."/>
            <person name="LaButti K."/>
            <person name="Salamov A."/>
            <person name="Andreopoulos B."/>
            <person name="Baker S."/>
            <person name="Barry K."/>
            <person name="Bills G."/>
            <person name="Bluhm B."/>
            <person name="Cannon C."/>
            <person name="Castanera R."/>
            <person name="Culley D."/>
            <person name="Daum C."/>
            <person name="Ezra D."/>
            <person name="Gonzalez J."/>
            <person name="Henrissat B."/>
            <person name="Kuo A."/>
            <person name="Liang C."/>
            <person name="Lipzen A."/>
            <person name="Lutzoni F."/>
            <person name="Magnuson J."/>
            <person name="Mondo S."/>
            <person name="Nolan M."/>
            <person name="Ohm R."/>
            <person name="Pangilinan J."/>
            <person name="Park H.-J."/>
            <person name="Ramirez L."/>
            <person name="Alfaro M."/>
            <person name="Sun H."/>
            <person name="Tritt A."/>
            <person name="Yoshinaga Y."/>
            <person name="Zwiers L.-H."/>
            <person name="Turgeon B."/>
            <person name="Goodwin S."/>
            <person name="Spatafora J."/>
            <person name="Crous P."/>
            <person name="Grigoriev I."/>
        </authorList>
    </citation>
    <scope>NUCLEOTIDE SEQUENCE [LARGE SCALE GENOMIC DNA]</scope>
    <source>
        <strain evidence="3">CECT 20119</strain>
    </source>
</reference>
<evidence type="ECO:0000313" key="3">
    <source>
        <dbReference type="Proteomes" id="UP000799538"/>
    </source>
</evidence>
<accession>A0A6A6GEZ7</accession>
<organism evidence="2 3">
    <name type="scientific">Elsinoe ampelina</name>
    <dbReference type="NCBI Taxonomy" id="302913"/>
    <lineage>
        <taxon>Eukaryota</taxon>
        <taxon>Fungi</taxon>
        <taxon>Dikarya</taxon>
        <taxon>Ascomycota</taxon>
        <taxon>Pezizomycotina</taxon>
        <taxon>Dothideomycetes</taxon>
        <taxon>Dothideomycetidae</taxon>
        <taxon>Myriangiales</taxon>
        <taxon>Elsinoaceae</taxon>
        <taxon>Elsinoe</taxon>
    </lineage>
</organism>
<evidence type="ECO:0000256" key="1">
    <source>
        <dbReference type="SAM" id="MobiDB-lite"/>
    </source>
</evidence>
<keyword evidence="3" id="KW-1185">Reference proteome</keyword>
<protein>
    <submittedName>
        <fullName evidence="2">Uncharacterized protein</fullName>
    </submittedName>
</protein>
<dbReference type="Proteomes" id="UP000799538">
    <property type="component" value="Unassembled WGS sequence"/>
</dbReference>
<dbReference type="AlphaFoldDB" id="A0A6A6GEZ7"/>
<feature type="region of interest" description="Disordered" evidence="1">
    <location>
        <begin position="129"/>
        <end position="154"/>
    </location>
</feature>